<dbReference type="AlphaFoldDB" id="A0A182IJ85"/>
<proteinExistence type="predicted"/>
<organism evidence="1">
    <name type="scientific">Anopheles atroparvus</name>
    <name type="common">European mosquito</name>
    <dbReference type="NCBI Taxonomy" id="41427"/>
    <lineage>
        <taxon>Eukaryota</taxon>
        <taxon>Metazoa</taxon>
        <taxon>Ecdysozoa</taxon>
        <taxon>Arthropoda</taxon>
        <taxon>Hexapoda</taxon>
        <taxon>Insecta</taxon>
        <taxon>Pterygota</taxon>
        <taxon>Neoptera</taxon>
        <taxon>Endopterygota</taxon>
        <taxon>Diptera</taxon>
        <taxon>Nematocera</taxon>
        <taxon>Culicoidea</taxon>
        <taxon>Culicidae</taxon>
        <taxon>Anophelinae</taxon>
        <taxon>Anopheles</taxon>
    </lineage>
</organism>
<reference evidence="1" key="1">
    <citation type="submission" date="2022-08" db="UniProtKB">
        <authorList>
            <consortium name="EnsemblMetazoa"/>
        </authorList>
    </citation>
    <scope>IDENTIFICATION</scope>
    <source>
        <strain evidence="1">EBRO</strain>
    </source>
</reference>
<dbReference type="EnsemblMetazoa" id="AATE000186-RA">
    <property type="protein sequence ID" value="AATE000186-PA.1"/>
    <property type="gene ID" value="AATE000186"/>
</dbReference>
<name>A0A182IJ85_ANOAO</name>
<sequence length="111" mass="11791">MAATVKSGCVASGGCERVRIIQPSSIRFQPAQYGMNNVADHALLQTIATSNYALSSIRCNGVAVAAATAVGLYSGRCPSWALCGANGKKRLYRDAFVNDGKKLRVMYDPFA</sequence>
<accession>A0A182IJ85</accession>
<evidence type="ECO:0000313" key="1">
    <source>
        <dbReference type="EnsemblMetazoa" id="AATE000186-PA.1"/>
    </source>
</evidence>
<dbReference type="VEuPathDB" id="VectorBase:AATE000186"/>
<protein>
    <submittedName>
        <fullName evidence="1">Uncharacterized protein</fullName>
    </submittedName>
</protein>